<reference evidence="1" key="1">
    <citation type="submission" date="2007-04" db="EMBL/GenBank/DDBJ databases">
        <title>Annotation of Pediculus humanus corporis strain USDA.</title>
        <authorList>
            <person name="Kirkness E."/>
            <person name="Hannick L."/>
            <person name="Hass B."/>
            <person name="Bruggner R."/>
            <person name="Lawson D."/>
            <person name="Bidwell S."/>
            <person name="Joardar V."/>
            <person name="Caler E."/>
            <person name="Walenz B."/>
            <person name="Inman J."/>
            <person name="Schobel S."/>
            <person name="Galinsky K."/>
            <person name="Amedeo P."/>
            <person name="Strausberg R."/>
        </authorList>
    </citation>
    <scope>NUCLEOTIDE SEQUENCE</scope>
    <source>
        <strain evidence="1">USDA</strain>
    </source>
</reference>
<evidence type="ECO:0000313" key="1">
    <source>
        <dbReference type="EMBL" id="EEB16997.1"/>
    </source>
</evidence>
<organism>
    <name type="scientific">Pediculus humanus subsp. corporis</name>
    <name type="common">Body louse</name>
    <dbReference type="NCBI Taxonomy" id="121224"/>
    <lineage>
        <taxon>Eukaryota</taxon>
        <taxon>Metazoa</taxon>
        <taxon>Ecdysozoa</taxon>
        <taxon>Arthropoda</taxon>
        <taxon>Hexapoda</taxon>
        <taxon>Insecta</taxon>
        <taxon>Pterygota</taxon>
        <taxon>Neoptera</taxon>
        <taxon>Paraneoptera</taxon>
        <taxon>Psocodea</taxon>
        <taxon>Troctomorpha</taxon>
        <taxon>Phthiraptera</taxon>
        <taxon>Anoplura</taxon>
        <taxon>Pediculidae</taxon>
        <taxon>Pediculus</taxon>
    </lineage>
</organism>
<sequence length="182" mass="20387">MRFRFCGDLDCPDWVLAEINTLSKMSSIKVKMLGQIVLKFLTGDEFNEEKATKLVSDAKLDEDDMKGCVAAISQIFTSSARYGIEEDVLNNELQQLGLPKEHATALGKVYNENNNNLTEILSKKSLRTSVLEDVNCDISNVEKREIELDIKINDKIENVVNSDVIKMSAEQLALLINGNNFV</sequence>
<accession>E0VUE1</accession>
<dbReference type="GeneID" id="8230344"/>
<dbReference type="EnsemblMetazoa" id="PHUM449660-RA">
    <property type="protein sequence ID" value="PHUM449660-PA"/>
    <property type="gene ID" value="PHUM449660"/>
</dbReference>
<reference evidence="2" key="3">
    <citation type="submission" date="2021-02" db="UniProtKB">
        <authorList>
            <consortium name="EnsemblMetazoa"/>
        </authorList>
    </citation>
    <scope>IDENTIFICATION</scope>
    <source>
        <strain evidence="2">USDA</strain>
    </source>
</reference>
<dbReference type="AlphaFoldDB" id="E0VUE1"/>
<protein>
    <submittedName>
        <fullName evidence="1 2">COMM domain-containing protein, putative</fullName>
    </submittedName>
</protein>
<dbReference type="PANTHER" id="PTHR16231:SF4">
    <property type="entry name" value="COMM DOMAIN-CONTAINING PROTEIN 4"/>
    <property type="match status" value="1"/>
</dbReference>
<name>E0VUE1_PEDHC</name>
<evidence type="ECO:0000313" key="3">
    <source>
        <dbReference type="Proteomes" id="UP000009046"/>
    </source>
</evidence>
<dbReference type="KEGG" id="phu:Phum_PHUM449660"/>
<dbReference type="EMBL" id="AAZO01005481">
    <property type="status" value="NOT_ANNOTATED_CDS"/>
    <property type="molecule type" value="Genomic_DNA"/>
</dbReference>
<dbReference type="OrthoDB" id="284322at2759"/>
<dbReference type="OMA" id="ASYNCEA"/>
<reference evidence="1" key="2">
    <citation type="submission" date="2007-04" db="EMBL/GenBank/DDBJ databases">
        <title>The genome of the human body louse.</title>
        <authorList>
            <consortium name="The Human Body Louse Genome Consortium"/>
            <person name="Kirkness E."/>
            <person name="Walenz B."/>
            <person name="Hass B."/>
            <person name="Bruggner R."/>
            <person name="Strausberg R."/>
        </authorList>
    </citation>
    <scope>NUCLEOTIDE SEQUENCE</scope>
    <source>
        <strain evidence="1">USDA</strain>
    </source>
</reference>
<dbReference type="PANTHER" id="PTHR16231">
    <property type="entry name" value="COMM DOMAIN-CONTAINING PROTEIN 4-8 FAMILY MEMBER"/>
    <property type="match status" value="1"/>
</dbReference>
<dbReference type="CTD" id="8230344"/>
<dbReference type="InParanoid" id="E0VUE1"/>
<dbReference type="eggNOG" id="ENOG502QSP3">
    <property type="taxonomic scope" value="Eukaryota"/>
</dbReference>
<dbReference type="EMBL" id="DS235786">
    <property type="protein sequence ID" value="EEB16997.1"/>
    <property type="molecule type" value="Genomic_DNA"/>
</dbReference>
<gene>
    <name evidence="2" type="primary">8230344</name>
    <name evidence="1" type="ORF">Phum_PHUM449660</name>
</gene>
<keyword evidence="3" id="KW-1185">Reference proteome</keyword>
<proteinExistence type="predicted"/>
<dbReference type="InterPro" id="IPR047155">
    <property type="entry name" value="COMMD4/6/7/8"/>
</dbReference>
<evidence type="ECO:0000313" key="2">
    <source>
        <dbReference type="EnsemblMetazoa" id="PHUM449660-PA"/>
    </source>
</evidence>
<dbReference type="HOGENOM" id="CLU_095496_0_0_1"/>
<dbReference type="Pfam" id="PF21672">
    <property type="entry name" value="COMM_HN"/>
    <property type="match status" value="1"/>
</dbReference>
<dbReference type="FunCoup" id="E0VUE1">
    <property type="interactions" value="293"/>
</dbReference>
<dbReference type="Proteomes" id="UP000009046">
    <property type="component" value="Unassembled WGS sequence"/>
</dbReference>
<dbReference type="STRING" id="121224.E0VUE1"/>
<dbReference type="RefSeq" id="XP_002429735.1">
    <property type="nucleotide sequence ID" value="XM_002429690.1"/>
</dbReference>
<dbReference type="VEuPathDB" id="VectorBase:PHUM449660"/>